<evidence type="ECO:0000256" key="2">
    <source>
        <dbReference type="ARBA" id="ARBA00023125"/>
    </source>
</evidence>
<reference evidence="5 6" key="1">
    <citation type="submission" date="2019-11" db="EMBL/GenBank/DDBJ databases">
        <title>Draft genome of Amycolatopsis RM579.</title>
        <authorList>
            <person name="Duangmal K."/>
            <person name="Mingma R."/>
        </authorList>
    </citation>
    <scope>NUCLEOTIDE SEQUENCE [LARGE SCALE GENOMIC DNA]</scope>
    <source>
        <strain evidence="5 6">RM579</strain>
    </source>
</reference>
<dbReference type="GO" id="GO:0003700">
    <property type="term" value="F:DNA-binding transcription factor activity"/>
    <property type="evidence" value="ECO:0007669"/>
    <property type="project" value="InterPro"/>
</dbReference>
<evidence type="ECO:0000313" key="5">
    <source>
        <dbReference type="EMBL" id="MTD57289.1"/>
    </source>
</evidence>
<dbReference type="Pfam" id="PF07729">
    <property type="entry name" value="FCD"/>
    <property type="match status" value="1"/>
</dbReference>
<dbReference type="Proteomes" id="UP000440096">
    <property type="component" value="Unassembled WGS sequence"/>
</dbReference>
<dbReference type="PANTHER" id="PTHR43537">
    <property type="entry name" value="TRANSCRIPTIONAL REGULATOR, GNTR FAMILY"/>
    <property type="match status" value="1"/>
</dbReference>
<keyword evidence="1" id="KW-0805">Transcription regulation</keyword>
<dbReference type="SMART" id="SM00895">
    <property type="entry name" value="FCD"/>
    <property type="match status" value="1"/>
</dbReference>
<dbReference type="PANTHER" id="PTHR43537:SF20">
    <property type="entry name" value="HTH-TYPE TRANSCRIPTIONAL REPRESSOR GLAR"/>
    <property type="match status" value="1"/>
</dbReference>
<comment type="caution">
    <text evidence="5">The sequence shown here is derived from an EMBL/GenBank/DDBJ whole genome shotgun (WGS) entry which is preliminary data.</text>
</comment>
<dbReference type="InterPro" id="IPR000524">
    <property type="entry name" value="Tscrpt_reg_HTH_GntR"/>
</dbReference>
<keyword evidence="3" id="KW-0804">Transcription</keyword>
<gene>
    <name evidence="5" type="ORF">GKO32_25410</name>
</gene>
<sequence>MRRTIDTCRVRLMETDAGRKSSSRVSEVYEQIRSDILATRLAPGEKLKIQPLCERFEVSLSVVREALTRLTEQRLVRSVPQVGFTVRPLDRSGLLDLTNVRVHLETLALRWAIQRGDLEWETALVAALYRLGKTPQNTPGAKDELSEAWSIAHAEFHTALAAGCGSPLLMELRSGPYDAAEVYRRWAGPAEREPRDVHSEHTAIADAAIARDDELAATLLERHIRRTTEILMTSHLMRADETTKPR</sequence>
<dbReference type="Pfam" id="PF00392">
    <property type="entry name" value="GntR"/>
    <property type="match status" value="1"/>
</dbReference>
<dbReference type="InterPro" id="IPR036388">
    <property type="entry name" value="WH-like_DNA-bd_sf"/>
</dbReference>
<keyword evidence="6" id="KW-1185">Reference proteome</keyword>
<dbReference type="SUPFAM" id="SSF46785">
    <property type="entry name" value="Winged helix' DNA-binding domain"/>
    <property type="match status" value="1"/>
</dbReference>
<evidence type="ECO:0000259" key="4">
    <source>
        <dbReference type="PROSITE" id="PS50949"/>
    </source>
</evidence>
<dbReference type="GO" id="GO:0003677">
    <property type="term" value="F:DNA binding"/>
    <property type="evidence" value="ECO:0007669"/>
    <property type="project" value="UniProtKB-KW"/>
</dbReference>
<dbReference type="OrthoDB" id="5182935at2"/>
<organism evidence="5 6">
    <name type="scientific">Amycolatopsis pithecellobii</name>
    <dbReference type="NCBI Taxonomy" id="664692"/>
    <lineage>
        <taxon>Bacteria</taxon>
        <taxon>Bacillati</taxon>
        <taxon>Actinomycetota</taxon>
        <taxon>Actinomycetes</taxon>
        <taxon>Pseudonocardiales</taxon>
        <taxon>Pseudonocardiaceae</taxon>
        <taxon>Amycolatopsis</taxon>
    </lineage>
</organism>
<dbReference type="CDD" id="cd07377">
    <property type="entry name" value="WHTH_GntR"/>
    <property type="match status" value="1"/>
</dbReference>
<dbReference type="PROSITE" id="PS50949">
    <property type="entry name" value="HTH_GNTR"/>
    <property type="match status" value="1"/>
</dbReference>
<dbReference type="Gene3D" id="1.20.120.530">
    <property type="entry name" value="GntR ligand-binding domain-like"/>
    <property type="match status" value="1"/>
</dbReference>
<evidence type="ECO:0000256" key="3">
    <source>
        <dbReference type="ARBA" id="ARBA00023163"/>
    </source>
</evidence>
<name>A0A6N7Z645_9PSEU</name>
<dbReference type="EMBL" id="WMBA01000046">
    <property type="protein sequence ID" value="MTD57289.1"/>
    <property type="molecule type" value="Genomic_DNA"/>
</dbReference>
<dbReference type="InterPro" id="IPR011711">
    <property type="entry name" value="GntR_C"/>
</dbReference>
<dbReference type="InterPro" id="IPR036390">
    <property type="entry name" value="WH_DNA-bd_sf"/>
</dbReference>
<protein>
    <submittedName>
        <fullName evidence="5">FCD domain-containing protein</fullName>
    </submittedName>
</protein>
<dbReference type="SUPFAM" id="SSF48008">
    <property type="entry name" value="GntR ligand-binding domain-like"/>
    <property type="match status" value="1"/>
</dbReference>
<feature type="domain" description="HTH gntR-type" evidence="4">
    <location>
        <begin position="22"/>
        <end position="89"/>
    </location>
</feature>
<proteinExistence type="predicted"/>
<dbReference type="SMART" id="SM00345">
    <property type="entry name" value="HTH_GNTR"/>
    <property type="match status" value="1"/>
</dbReference>
<dbReference type="AlphaFoldDB" id="A0A6N7Z645"/>
<accession>A0A6N7Z645</accession>
<evidence type="ECO:0000313" key="6">
    <source>
        <dbReference type="Proteomes" id="UP000440096"/>
    </source>
</evidence>
<evidence type="ECO:0000256" key="1">
    <source>
        <dbReference type="ARBA" id="ARBA00023015"/>
    </source>
</evidence>
<dbReference type="InterPro" id="IPR008920">
    <property type="entry name" value="TF_FadR/GntR_C"/>
</dbReference>
<keyword evidence="2" id="KW-0238">DNA-binding</keyword>
<dbReference type="Gene3D" id="1.10.10.10">
    <property type="entry name" value="Winged helix-like DNA-binding domain superfamily/Winged helix DNA-binding domain"/>
    <property type="match status" value="1"/>
</dbReference>